<name>A0A921FNJ7_9MICC</name>
<feature type="transmembrane region" description="Helical" evidence="1">
    <location>
        <begin position="320"/>
        <end position="339"/>
    </location>
</feature>
<evidence type="ECO:0000313" key="3">
    <source>
        <dbReference type="EMBL" id="HJF15394.1"/>
    </source>
</evidence>
<keyword evidence="1" id="KW-0472">Membrane</keyword>
<gene>
    <name evidence="3" type="ORF">K8V32_11440</name>
</gene>
<feature type="transmembrane region" description="Helical" evidence="1">
    <location>
        <begin position="190"/>
        <end position="214"/>
    </location>
</feature>
<accession>A0A921FNJ7</accession>
<reference evidence="3" key="1">
    <citation type="journal article" date="2021" name="PeerJ">
        <title>Extensive microbial diversity within the chicken gut microbiome revealed by metagenomics and culture.</title>
        <authorList>
            <person name="Gilroy R."/>
            <person name="Ravi A."/>
            <person name="Getino M."/>
            <person name="Pursley I."/>
            <person name="Horton D.L."/>
            <person name="Alikhan N.F."/>
            <person name="Baker D."/>
            <person name="Gharbi K."/>
            <person name="Hall N."/>
            <person name="Watson M."/>
            <person name="Adriaenssens E.M."/>
            <person name="Foster-Nyarko E."/>
            <person name="Jarju S."/>
            <person name="Secka A."/>
            <person name="Antonio M."/>
            <person name="Oren A."/>
            <person name="Chaudhuri R.R."/>
            <person name="La Ragione R."/>
            <person name="Hildebrand F."/>
            <person name="Pallen M.J."/>
        </authorList>
    </citation>
    <scope>NUCLEOTIDE SEQUENCE</scope>
    <source>
        <strain evidence="3">ChiHjej13B12-14962</strain>
    </source>
</reference>
<dbReference type="AlphaFoldDB" id="A0A921FNJ7"/>
<feature type="transmembrane region" description="Helical" evidence="1">
    <location>
        <begin position="106"/>
        <end position="128"/>
    </location>
</feature>
<feature type="domain" description="DUF112" evidence="2">
    <location>
        <begin position="18"/>
        <end position="434"/>
    </location>
</feature>
<feature type="transmembrane region" description="Helical" evidence="1">
    <location>
        <begin position="410"/>
        <end position="438"/>
    </location>
</feature>
<comment type="caution">
    <text evidence="3">The sequence shown here is derived from an EMBL/GenBank/DDBJ whole genome shotgun (WGS) entry which is preliminary data.</text>
</comment>
<feature type="transmembrane region" description="Helical" evidence="1">
    <location>
        <begin position="458"/>
        <end position="482"/>
    </location>
</feature>
<dbReference type="InterPro" id="IPR002823">
    <property type="entry name" value="DUF112_TM"/>
</dbReference>
<feature type="transmembrane region" description="Helical" evidence="1">
    <location>
        <begin position="244"/>
        <end position="265"/>
    </location>
</feature>
<dbReference type="EMBL" id="DYXC01000132">
    <property type="protein sequence ID" value="HJF15394.1"/>
    <property type="molecule type" value="Genomic_DNA"/>
</dbReference>
<feature type="transmembrane region" description="Helical" evidence="1">
    <location>
        <begin position="387"/>
        <end position="403"/>
    </location>
</feature>
<protein>
    <submittedName>
        <fullName evidence="3">Tripartite tricarboxylate transporter permease</fullName>
    </submittedName>
</protein>
<feature type="transmembrane region" description="Helical" evidence="1">
    <location>
        <begin position="16"/>
        <end position="46"/>
    </location>
</feature>
<dbReference type="Proteomes" id="UP000703315">
    <property type="component" value="Unassembled WGS sequence"/>
</dbReference>
<sequence length="511" mass="52610">MSELLSGIQTALDPSIFIFIFLGVLLGVVVGAIPGISATVGIAVFLPFTFALDPLAGISLLLGIYNGACYSGAIPAILLRTPGTPASAATVLDGYPMARQGKAGQALTLSLVASVIGGLVSTFLVVFFSPYIAAFALSLGPAEYFALAVMALAIIASLGDGALAKGIISGTLGALIGTVGLDAISGYNRFTFNITGITGGIELIPLLVGLFGAAEALTQIEKMRRGGTFGKIGKFGLQKNMMRGSIGTLAGSTGIGFFIGLLPGIGGDVGGYVAYNETKRFSKKNSVPFGQGEPRGVLAAESANNAAQVGGLVPTLTLGIPGNAAAAVLVGALLIHGIQPGPGLFSGNTQLVYAIYSAMAIGFVLMLIVGAAGTRLWAQLLRVPPRILWPVVLVLSGIGAYAVRTNITDVLVMLVAAVLGYVMVKMRYPVAPLLIGVIVGPLAEENFRLAVMQHTGSITWLFEPFPLVLLALSLGMIVFATVRSVKKKPVIQVAEVEEKPLVDTARSDHSS</sequence>
<feature type="transmembrane region" description="Helical" evidence="1">
    <location>
        <begin position="58"/>
        <end position="79"/>
    </location>
</feature>
<dbReference type="RefSeq" id="WP_303907448.1">
    <property type="nucleotide sequence ID" value="NZ_DYXC01000132.1"/>
</dbReference>
<keyword evidence="1" id="KW-0812">Transmembrane</keyword>
<dbReference type="Pfam" id="PF01970">
    <property type="entry name" value="TctA"/>
    <property type="match status" value="1"/>
</dbReference>
<proteinExistence type="predicted"/>
<keyword evidence="1" id="KW-1133">Transmembrane helix</keyword>
<dbReference type="PANTHER" id="PTHR35342:SF5">
    <property type="entry name" value="TRICARBOXYLIC TRANSPORT PROTEIN"/>
    <property type="match status" value="1"/>
</dbReference>
<evidence type="ECO:0000259" key="2">
    <source>
        <dbReference type="Pfam" id="PF01970"/>
    </source>
</evidence>
<feature type="transmembrane region" description="Helical" evidence="1">
    <location>
        <begin position="351"/>
        <end position="372"/>
    </location>
</feature>
<organism evidence="3 4">
    <name type="scientific">Enteractinococcus helveticum</name>
    <dbReference type="NCBI Taxonomy" id="1837282"/>
    <lineage>
        <taxon>Bacteria</taxon>
        <taxon>Bacillati</taxon>
        <taxon>Actinomycetota</taxon>
        <taxon>Actinomycetes</taxon>
        <taxon>Micrococcales</taxon>
        <taxon>Micrococcaceae</taxon>
    </lineage>
</organism>
<evidence type="ECO:0000256" key="1">
    <source>
        <dbReference type="SAM" id="Phobius"/>
    </source>
</evidence>
<feature type="transmembrane region" description="Helical" evidence="1">
    <location>
        <begin position="134"/>
        <end position="155"/>
    </location>
</feature>
<reference evidence="3" key="2">
    <citation type="submission" date="2021-09" db="EMBL/GenBank/DDBJ databases">
        <authorList>
            <person name="Gilroy R."/>
        </authorList>
    </citation>
    <scope>NUCLEOTIDE SEQUENCE</scope>
    <source>
        <strain evidence="3">ChiHjej13B12-14962</strain>
    </source>
</reference>
<evidence type="ECO:0000313" key="4">
    <source>
        <dbReference type="Proteomes" id="UP000703315"/>
    </source>
</evidence>
<dbReference type="PANTHER" id="PTHR35342">
    <property type="entry name" value="TRICARBOXYLIC TRANSPORT PROTEIN"/>
    <property type="match status" value="1"/>
</dbReference>